<dbReference type="AlphaFoldDB" id="A0A8S1CQR3"/>
<feature type="domain" description="C2H2-type" evidence="1">
    <location>
        <begin position="47"/>
        <end position="69"/>
    </location>
</feature>
<comment type="caution">
    <text evidence="2">The sequence shown here is derived from an EMBL/GenBank/DDBJ whole genome shotgun (WGS) entry which is preliminary data.</text>
</comment>
<evidence type="ECO:0000313" key="2">
    <source>
        <dbReference type="EMBL" id="CAB3370382.1"/>
    </source>
</evidence>
<gene>
    <name evidence="2" type="ORF">CLODIP_2_CD10678</name>
</gene>
<sequence>MKELPVTFVSCENLLLKFPCPYCFILPPEGMEKHLKQYHKVEKILKCDSCGSIYFATESEKMHHVAKMHSV</sequence>
<evidence type="ECO:0000313" key="3">
    <source>
        <dbReference type="Proteomes" id="UP000494165"/>
    </source>
</evidence>
<dbReference type="EMBL" id="CADEPI010000052">
    <property type="protein sequence ID" value="CAB3370382.1"/>
    <property type="molecule type" value="Genomic_DNA"/>
</dbReference>
<accession>A0A8S1CQR3</accession>
<evidence type="ECO:0000259" key="1">
    <source>
        <dbReference type="PROSITE" id="PS00028"/>
    </source>
</evidence>
<protein>
    <recommendedName>
        <fullName evidence="1">C2H2-type domain-containing protein</fullName>
    </recommendedName>
</protein>
<dbReference type="InterPro" id="IPR013087">
    <property type="entry name" value="Znf_C2H2_type"/>
</dbReference>
<dbReference type="PROSITE" id="PS00028">
    <property type="entry name" value="ZINC_FINGER_C2H2_1"/>
    <property type="match status" value="1"/>
</dbReference>
<keyword evidence="3" id="KW-1185">Reference proteome</keyword>
<proteinExistence type="predicted"/>
<reference evidence="2 3" key="1">
    <citation type="submission" date="2020-04" db="EMBL/GenBank/DDBJ databases">
        <authorList>
            <person name="Alioto T."/>
            <person name="Alioto T."/>
            <person name="Gomez Garrido J."/>
        </authorList>
    </citation>
    <scope>NUCLEOTIDE SEQUENCE [LARGE SCALE GENOMIC DNA]</scope>
</reference>
<organism evidence="2 3">
    <name type="scientific">Cloeon dipterum</name>
    <dbReference type="NCBI Taxonomy" id="197152"/>
    <lineage>
        <taxon>Eukaryota</taxon>
        <taxon>Metazoa</taxon>
        <taxon>Ecdysozoa</taxon>
        <taxon>Arthropoda</taxon>
        <taxon>Hexapoda</taxon>
        <taxon>Insecta</taxon>
        <taxon>Pterygota</taxon>
        <taxon>Palaeoptera</taxon>
        <taxon>Ephemeroptera</taxon>
        <taxon>Pisciforma</taxon>
        <taxon>Baetidae</taxon>
        <taxon>Cloeon</taxon>
    </lineage>
</organism>
<name>A0A8S1CQR3_9INSE</name>
<dbReference type="Proteomes" id="UP000494165">
    <property type="component" value="Unassembled WGS sequence"/>
</dbReference>